<protein>
    <recommendedName>
        <fullName evidence="1">Ribosomal RNA methyltransferase FtsJ domain-containing protein</fullName>
    </recommendedName>
</protein>
<accession>A0A397WNB6</accession>
<comment type="caution">
    <text evidence="2">The sequence shown here is derived from an EMBL/GenBank/DDBJ whole genome shotgun (WGS) entry which is preliminary data.</text>
</comment>
<dbReference type="InterPro" id="IPR002877">
    <property type="entry name" value="RNA_MeTrfase_FtsJ_dom"/>
</dbReference>
<reference evidence="2 3" key="1">
    <citation type="journal article" date="2018" name="Syst. Appl. Microbiol.">
        <title>A new symbiotic nanoarchaeote (Candidatus Nanoclepta minutus) and its host (Zestosphaera tikiterensis gen. nov., sp. nov.) from a New Zealand hot spring.</title>
        <authorList>
            <person name="St John E."/>
            <person name="Liu Y."/>
            <person name="Podar M."/>
            <person name="Stott M.B."/>
            <person name="Meneghin J."/>
            <person name="Chen Z."/>
            <person name="Lagutin K."/>
            <person name="Mitchell K."/>
            <person name="Reysenbach A.L."/>
        </authorList>
    </citation>
    <scope>NUCLEOTIDE SEQUENCE [LARGE SCALE GENOMIC DNA]</scope>
    <source>
        <strain evidence="2">NZ3</strain>
    </source>
</reference>
<dbReference type="EMBL" id="MWMI01000001">
    <property type="protein sequence ID" value="RIB35565.1"/>
    <property type="molecule type" value="Genomic_DNA"/>
</dbReference>
<feature type="domain" description="Ribosomal RNA methyltransferase FtsJ" evidence="1">
    <location>
        <begin position="150"/>
        <end position="238"/>
    </location>
</feature>
<evidence type="ECO:0000259" key="1">
    <source>
        <dbReference type="Pfam" id="PF01728"/>
    </source>
</evidence>
<dbReference type="Pfam" id="PF01728">
    <property type="entry name" value="FtsJ"/>
    <property type="match status" value="1"/>
</dbReference>
<gene>
    <name evidence="2" type="ORF">BXU00_00450</name>
</gene>
<dbReference type="PANTHER" id="PTHR37524:SF2">
    <property type="entry name" value="RIBOSOMAL RNA METHYLTRANSFERASE FTSJ DOMAIN-CONTAINING PROTEIN"/>
    <property type="match status" value="1"/>
</dbReference>
<name>A0A397WNB6_9ARCH</name>
<dbReference type="GO" id="GO:0032259">
    <property type="term" value="P:methylation"/>
    <property type="evidence" value="ECO:0007669"/>
    <property type="project" value="InterPro"/>
</dbReference>
<dbReference type="SUPFAM" id="SSF53335">
    <property type="entry name" value="S-adenosyl-L-methionine-dependent methyltransferases"/>
    <property type="match status" value="1"/>
</dbReference>
<organism evidence="2 3">
    <name type="scientific">Candidatus Nanoclepta minutus</name>
    <dbReference type="NCBI Taxonomy" id="1940235"/>
    <lineage>
        <taxon>Archaea</taxon>
        <taxon>Nanobdellota</taxon>
        <taxon>Candidatus Nanoclepta</taxon>
    </lineage>
</organism>
<evidence type="ECO:0000313" key="2">
    <source>
        <dbReference type="EMBL" id="RIB35565.1"/>
    </source>
</evidence>
<dbReference type="AlphaFoldDB" id="A0A397WNB6"/>
<dbReference type="InterPro" id="IPR029063">
    <property type="entry name" value="SAM-dependent_MTases_sf"/>
</dbReference>
<dbReference type="PANTHER" id="PTHR37524">
    <property type="entry name" value="RIBOSOMAL RNA LARGE SUBUNIT METHYLTRANSFERASE M"/>
    <property type="match status" value="1"/>
</dbReference>
<dbReference type="Proteomes" id="UP000266622">
    <property type="component" value="Unassembled WGS sequence"/>
</dbReference>
<dbReference type="Gene3D" id="3.40.50.150">
    <property type="entry name" value="Vaccinia Virus protein VP39"/>
    <property type="match status" value="1"/>
</dbReference>
<proteinExistence type="predicted"/>
<dbReference type="GO" id="GO:0008168">
    <property type="term" value="F:methyltransferase activity"/>
    <property type="evidence" value="ECO:0007669"/>
    <property type="project" value="InterPro"/>
</dbReference>
<evidence type="ECO:0000313" key="3">
    <source>
        <dbReference type="Proteomes" id="UP000266622"/>
    </source>
</evidence>
<sequence length="312" mass="36772">MINVSLLSQKHEIVEAILEIMGYSPTDYYKIKRDIFLFNYSFDNPLDALSFIKKLYSSYLSVFINRYFITDSQTNKLNDILRLPMGFLRVVVFPKSLEKEILETLEKNNVKLSPIKFDWVLFIVNLKGEYYYGLFPKEYFVRKKEFRTISRAYYKIVEAIDRFKIPINLEWKALDIGAAPGSWSDYLSQKLKLVVAVDPAELKIKRENIIHIKKKIEDSFEDLDKYKPFNLVTCDMNQDPREVAKILLKLSPFLNNPSYMIMTIKLIYKGKRAKERLIKETLDILKEKYKVIGIKKLVANHEELTVALKYET</sequence>